<organism evidence="3 4">
    <name type="scientific">Roseobacter denitrificans (strain ATCC 33942 / OCh 114)</name>
    <name type="common">Erythrobacter sp. (strain OCh 114)</name>
    <name type="synonym">Roseobacter denitrificans</name>
    <dbReference type="NCBI Taxonomy" id="375451"/>
    <lineage>
        <taxon>Bacteria</taxon>
        <taxon>Pseudomonadati</taxon>
        <taxon>Pseudomonadota</taxon>
        <taxon>Alphaproteobacteria</taxon>
        <taxon>Rhodobacterales</taxon>
        <taxon>Roseobacteraceae</taxon>
        <taxon>Roseobacter</taxon>
    </lineage>
</organism>
<reference evidence="3 4" key="1">
    <citation type="journal article" date="2007" name="J. Bacteriol.">
        <title>The complete genome sequence of Roseobacter denitrificans reveals a mixotrophic rather than photosynthetic metabolism.</title>
        <authorList>
            <person name="Swingley W.D."/>
            <person name="Sadekar S."/>
            <person name="Mastrian S.D."/>
            <person name="Matthies H.J."/>
            <person name="Hao J."/>
            <person name="Ramos H."/>
            <person name="Acharya C.R."/>
            <person name="Conrad A.L."/>
            <person name="Taylor H.L."/>
            <person name="Dejesa L.C."/>
            <person name="Shah M.K."/>
            <person name="O'huallachain M.E."/>
            <person name="Lince M.T."/>
            <person name="Blankenship R.E."/>
            <person name="Beatty J.T."/>
            <person name="Touchman J.W."/>
        </authorList>
    </citation>
    <scope>NUCLEOTIDE SEQUENCE [LARGE SCALE GENOMIC DNA]</scope>
    <source>
        <strain evidence="4">ATCC 33942 / OCh 114</strain>
    </source>
</reference>
<evidence type="ECO:0000256" key="1">
    <source>
        <dbReference type="SAM" id="MobiDB-lite"/>
    </source>
</evidence>
<dbReference type="HOGENOM" id="CLU_083287_8_0_5"/>
<dbReference type="InterPro" id="IPR036390">
    <property type="entry name" value="WH_DNA-bd_sf"/>
</dbReference>
<proteinExistence type="predicted"/>
<dbReference type="RefSeq" id="WP_011569737.1">
    <property type="nucleotide sequence ID" value="NC_008209.1"/>
</dbReference>
<dbReference type="SMART" id="SM00347">
    <property type="entry name" value="HTH_MARR"/>
    <property type="match status" value="1"/>
</dbReference>
<dbReference type="Pfam" id="PF12802">
    <property type="entry name" value="MarR_2"/>
    <property type="match status" value="1"/>
</dbReference>
<dbReference type="InterPro" id="IPR036388">
    <property type="entry name" value="WH-like_DNA-bd_sf"/>
</dbReference>
<dbReference type="eggNOG" id="COG1846">
    <property type="taxonomic scope" value="Bacteria"/>
</dbReference>
<name>Q162G9_ROSDO</name>
<evidence type="ECO:0000313" key="4">
    <source>
        <dbReference type="Proteomes" id="UP000007029"/>
    </source>
</evidence>
<protein>
    <submittedName>
        <fullName evidence="3">Transcriptional regulator MarR/EmrR family, putative</fullName>
    </submittedName>
</protein>
<dbReference type="KEGG" id="rde:RD1_3650"/>
<dbReference type="SUPFAM" id="SSF46785">
    <property type="entry name" value="Winged helix' DNA-binding domain"/>
    <property type="match status" value="1"/>
</dbReference>
<dbReference type="Proteomes" id="UP000007029">
    <property type="component" value="Chromosome"/>
</dbReference>
<dbReference type="EMBL" id="CP000362">
    <property type="protein sequence ID" value="ABG33124.1"/>
    <property type="molecule type" value="Genomic_DNA"/>
</dbReference>
<dbReference type="OrthoDB" id="9806864at2"/>
<dbReference type="PANTHER" id="PTHR33164">
    <property type="entry name" value="TRANSCRIPTIONAL REGULATOR, MARR FAMILY"/>
    <property type="match status" value="1"/>
</dbReference>
<dbReference type="AlphaFoldDB" id="Q162G9"/>
<dbReference type="Gene3D" id="1.10.10.10">
    <property type="entry name" value="Winged helix-like DNA-binding domain superfamily/Winged helix DNA-binding domain"/>
    <property type="match status" value="1"/>
</dbReference>
<evidence type="ECO:0000313" key="3">
    <source>
        <dbReference type="EMBL" id="ABG33124.1"/>
    </source>
</evidence>
<feature type="compositionally biased region" description="Basic and acidic residues" evidence="1">
    <location>
        <begin position="154"/>
        <end position="172"/>
    </location>
</feature>
<dbReference type="GO" id="GO:0006950">
    <property type="term" value="P:response to stress"/>
    <property type="evidence" value="ECO:0007669"/>
    <property type="project" value="TreeGrafter"/>
</dbReference>
<keyword evidence="4" id="KW-1185">Reference proteome</keyword>
<dbReference type="PROSITE" id="PS50995">
    <property type="entry name" value="HTH_MARR_2"/>
    <property type="match status" value="1"/>
</dbReference>
<dbReference type="STRING" id="375451.RD1_3650"/>
<dbReference type="InterPro" id="IPR000835">
    <property type="entry name" value="HTH_MarR-typ"/>
</dbReference>
<dbReference type="PRINTS" id="PR00598">
    <property type="entry name" value="HTHMARR"/>
</dbReference>
<dbReference type="InterPro" id="IPR039422">
    <property type="entry name" value="MarR/SlyA-like"/>
</dbReference>
<gene>
    <name evidence="3" type="ordered locus">RD1_3650</name>
</gene>
<feature type="region of interest" description="Disordered" evidence="1">
    <location>
        <begin position="144"/>
        <end position="182"/>
    </location>
</feature>
<accession>Q162G9</accession>
<evidence type="ECO:0000259" key="2">
    <source>
        <dbReference type="PROSITE" id="PS50995"/>
    </source>
</evidence>
<feature type="domain" description="HTH marR-type" evidence="2">
    <location>
        <begin position="9"/>
        <end position="142"/>
    </location>
</feature>
<dbReference type="GO" id="GO:0003700">
    <property type="term" value="F:DNA-binding transcription factor activity"/>
    <property type="evidence" value="ECO:0007669"/>
    <property type="project" value="InterPro"/>
</dbReference>
<dbReference type="PANTHER" id="PTHR33164:SF43">
    <property type="entry name" value="HTH-TYPE TRANSCRIPTIONAL REPRESSOR YETL"/>
    <property type="match status" value="1"/>
</dbReference>
<sequence length="182" mass="20117">MTSSDFNLSEFLPYKLSVLSSRVSKMLSKVYGAEYGLSTPEWRVLVHVARREKMSVREIHDSVYLDKPSVSRAVTKLEKAGLLVKTTCDADHRLVEIEVTEAGLDVFNGIVPAALSFEEALMSAFSDAERDQLNTLMERLHDVLDGQPGATRRPQVDDEASKTLRNGADKPRARASSDPAGH</sequence>